<protein>
    <recommendedName>
        <fullName evidence="1">DUF8185 domain-containing protein</fullName>
    </recommendedName>
</protein>
<accession>A0A9X3M753</accession>
<evidence type="ECO:0000313" key="3">
    <source>
        <dbReference type="Proteomes" id="UP001146505"/>
    </source>
</evidence>
<evidence type="ECO:0000259" key="1">
    <source>
        <dbReference type="Pfam" id="PF26572"/>
    </source>
</evidence>
<dbReference type="EMBL" id="JAKMUV010000007">
    <property type="protein sequence ID" value="MCZ9305214.1"/>
    <property type="molecule type" value="Genomic_DNA"/>
</dbReference>
<dbReference type="RefSeq" id="WP_034966907.1">
    <property type="nucleotide sequence ID" value="NZ_JAKMUV010000007.1"/>
</dbReference>
<name>A0A9X3M753_9CORY</name>
<sequence>MGVTIDLQGIVDSRSAAAAVSAMRRAGAVMKRALVMDPGALVRLSAVGERSTDLFISTPLGCVASVRVPGQVGGAANGSASAGAVAYASEALGAIVGFEPGQQTLDLGADVDLMWVGSLPPQQGFELIDTVPGDVLRGLHADMATENEANSGPMGIARSLLEQQMLTVQRTESSDATASVALEGRIIAALGGLRLVPEPGEKLRDYDYVRVSASGSWIRVDALVGSVYAPRPGGLARVPGPR</sequence>
<dbReference type="InterPro" id="IPR058498">
    <property type="entry name" value="DUF8185"/>
</dbReference>
<reference evidence="2" key="1">
    <citation type="submission" date="2022-02" db="EMBL/GenBank/DDBJ databases">
        <title>Corynebacterium sp. from urogenital microbiome.</title>
        <authorList>
            <person name="Cappelli E.A."/>
            <person name="Ribeiro T.G."/>
            <person name="Peixe L."/>
        </authorList>
    </citation>
    <scope>NUCLEOTIDE SEQUENCE</scope>
    <source>
        <strain evidence="2">C9Ua_112</strain>
    </source>
</reference>
<proteinExistence type="predicted"/>
<dbReference type="AlphaFoldDB" id="A0A9X3M753"/>
<dbReference type="GeneID" id="301813237"/>
<dbReference type="Proteomes" id="UP001146505">
    <property type="component" value="Unassembled WGS sequence"/>
</dbReference>
<keyword evidence="3" id="KW-1185">Reference proteome</keyword>
<comment type="caution">
    <text evidence="2">The sequence shown here is derived from an EMBL/GenBank/DDBJ whole genome shotgun (WGS) entry which is preliminary data.</text>
</comment>
<feature type="domain" description="DUF8185" evidence="1">
    <location>
        <begin position="120"/>
        <end position="233"/>
    </location>
</feature>
<organism evidence="2 3">
    <name type="scientific">Corynebacterium macclintockiae</name>
    <dbReference type="NCBI Taxonomy" id="2913501"/>
    <lineage>
        <taxon>Bacteria</taxon>
        <taxon>Bacillati</taxon>
        <taxon>Actinomycetota</taxon>
        <taxon>Actinomycetes</taxon>
        <taxon>Mycobacteriales</taxon>
        <taxon>Corynebacteriaceae</taxon>
        <taxon>Corynebacterium</taxon>
    </lineage>
</organism>
<gene>
    <name evidence="2" type="ORF">L8U58_06710</name>
</gene>
<dbReference type="Pfam" id="PF26572">
    <property type="entry name" value="DUF8185"/>
    <property type="match status" value="1"/>
</dbReference>
<evidence type="ECO:0000313" key="2">
    <source>
        <dbReference type="EMBL" id="MCZ9305214.1"/>
    </source>
</evidence>